<dbReference type="InterPro" id="IPR027417">
    <property type="entry name" value="P-loop_NTPase"/>
</dbReference>
<evidence type="ECO:0000313" key="6">
    <source>
        <dbReference type="EMBL" id="CAL1526767.1"/>
    </source>
</evidence>
<evidence type="ECO:0000259" key="5">
    <source>
        <dbReference type="PROSITE" id="PS51193"/>
    </source>
</evidence>
<dbReference type="InterPro" id="IPR001945">
    <property type="entry name" value="RAD3/XPD"/>
</dbReference>
<dbReference type="GO" id="GO:0005634">
    <property type="term" value="C:nucleus"/>
    <property type="evidence" value="ECO:0007669"/>
    <property type="project" value="InterPro"/>
</dbReference>
<dbReference type="GO" id="GO:0006366">
    <property type="term" value="P:transcription by RNA polymerase II"/>
    <property type="evidence" value="ECO:0007669"/>
    <property type="project" value="TreeGrafter"/>
</dbReference>
<dbReference type="GO" id="GO:0005524">
    <property type="term" value="F:ATP binding"/>
    <property type="evidence" value="ECO:0007669"/>
    <property type="project" value="UniProtKB-KW"/>
</dbReference>
<dbReference type="InterPro" id="IPR014013">
    <property type="entry name" value="Helic_SF1/SF2_ATP-bd_DinG/Rad3"/>
</dbReference>
<evidence type="ECO:0000256" key="1">
    <source>
        <dbReference type="ARBA" id="ARBA00022741"/>
    </source>
</evidence>
<reference evidence="6 7" key="1">
    <citation type="submission" date="2024-04" db="EMBL/GenBank/DDBJ databases">
        <authorList>
            <consortium name="Genoscope - CEA"/>
            <person name="William W."/>
        </authorList>
    </citation>
    <scope>NUCLEOTIDE SEQUENCE [LARGE SCALE GENOMIC DNA]</scope>
</reference>
<dbReference type="InterPro" id="IPR002464">
    <property type="entry name" value="DNA/RNA_helicase_DEAH_CS"/>
</dbReference>
<dbReference type="InterPro" id="IPR006554">
    <property type="entry name" value="Helicase-like_DEXD_c2"/>
</dbReference>
<dbReference type="GO" id="GO:0006289">
    <property type="term" value="P:nucleotide-excision repair"/>
    <property type="evidence" value="ECO:0007669"/>
    <property type="project" value="InterPro"/>
</dbReference>
<feature type="domain" description="Helicase ATP-binding" evidence="5">
    <location>
        <begin position="7"/>
        <end position="283"/>
    </location>
</feature>
<dbReference type="InterPro" id="IPR045028">
    <property type="entry name" value="DinG/Rad3-like"/>
</dbReference>
<dbReference type="GO" id="GO:0045951">
    <property type="term" value="P:positive regulation of mitotic recombination"/>
    <property type="evidence" value="ECO:0007669"/>
    <property type="project" value="TreeGrafter"/>
</dbReference>
<dbReference type="PANTHER" id="PTHR11472:SF1">
    <property type="entry name" value="GENERAL TRANSCRIPTION AND DNA REPAIR FACTOR IIH HELICASE SUBUNIT XPD"/>
    <property type="match status" value="1"/>
</dbReference>
<dbReference type="InterPro" id="IPR010614">
    <property type="entry name" value="RAD3-like_helicase_DEAD"/>
</dbReference>
<dbReference type="SMART" id="SM00488">
    <property type="entry name" value="DEXDc2"/>
    <property type="match status" value="1"/>
</dbReference>
<evidence type="ECO:0000256" key="4">
    <source>
        <dbReference type="SAM" id="Coils"/>
    </source>
</evidence>
<dbReference type="AlphaFoldDB" id="A0AAV2GZD1"/>
<comment type="caution">
    <text evidence="6">The sequence shown here is derived from an EMBL/GenBank/DDBJ whole genome shotgun (WGS) entry which is preliminary data.</text>
</comment>
<dbReference type="PROSITE" id="PS00690">
    <property type="entry name" value="DEAH_ATP_HELICASE"/>
    <property type="match status" value="1"/>
</dbReference>
<dbReference type="SUPFAM" id="SSF52540">
    <property type="entry name" value="P-loop containing nucleoside triphosphate hydrolases"/>
    <property type="match status" value="1"/>
</dbReference>
<evidence type="ECO:0000256" key="2">
    <source>
        <dbReference type="ARBA" id="ARBA00022801"/>
    </source>
</evidence>
<keyword evidence="7" id="KW-1185">Reference proteome</keyword>
<evidence type="ECO:0000313" key="7">
    <source>
        <dbReference type="Proteomes" id="UP001497497"/>
    </source>
</evidence>
<proteinExistence type="predicted"/>
<name>A0AAV2GZD1_LYMST</name>
<dbReference type="NCBIfam" id="TIGR00604">
    <property type="entry name" value="rad3"/>
    <property type="match status" value="1"/>
</dbReference>
<dbReference type="InterPro" id="IPR013020">
    <property type="entry name" value="Rad3/Chl1-like"/>
</dbReference>
<dbReference type="Proteomes" id="UP001497497">
    <property type="component" value="Unassembled WGS sequence"/>
</dbReference>
<dbReference type="Pfam" id="PF06733">
    <property type="entry name" value="DEAD_2"/>
    <property type="match status" value="1"/>
</dbReference>
<organism evidence="6 7">
    <name type="scientific">Lymnaea stagnalis</name>
    <name type="common">Great pond snail</name>
    <name type="synonym">Helix stagnalis</name>
    <dbReference type="NCBI Taxonomy" id="6523"/>
    <lineage>
        <taxon>Eukaryota</taxon>
        <taxon>Metazoa</taxon>
        <taxon>Spiralia</taxon>
        <taxon>Lophotrochozoa</taxon>
        <taxon>Mollusca</taxon>
        <taxon>Gastropoda</taxon>
        <taxon>Heterobranchia</taxon>
        <taxon>Euthyneura</taxon>
        <taxon>Panpulmonata</taxon>
        <taxon>Hygrophila</taxon>
        <taxon>Lymnaeoidea</taxon>
        <taxon>Lymnaeidae</taxon>
        <taxon>Lymnaea</taxon>
    </lineage>
</organism>
<keyword evidence="1" id="KW-0547">Nucleotide-binding</keyword>
<accession>A0AAV2GZD1</accession>
<keyword evidence="2" id="KW-0378">Hydrolase</keyword>
<sequence>MKINVDGLLVYFPYDYIYPEQFLYMQELKRTLDAKGHCVLEMPSGTGKTVSLLSLIIAYMRANPLDVTKMIYCSRTVPELEKVVEEMRGLLDYYIQETGEVPNFLGLALSSRKNMCVHPEVSKERDGKLVDGRCHQLTASFVRNRHKSNRDVPICDFYEDFDANGRNVPLPPGIFGLDELREYGRQRGWCPYFLARYAMSQANVIVYSYYYLLDPKIADLVSKELPKQSVVVFDEAHNIDNVCVESMSVKITRRTIDKCNQNIEDLSKQIKRIKEVDETKLKNEYQRMVDGLREANVARETDLVLANPGNYLMCH</sequence>
<dbReference type="CDD" id="cd17969">
    <property type="entry name" value="DEAHc_XPD"/>
    <property type="match status" value="1"/>
</dbReference>
<dbReference type="EMBL" id="CAXITT010000008">
    <property type="protein sequence ID" value="CAL1526767.1"/>
    <property type="molecule type" value="Genomic_DNA"/>
</dbReference>
<keyword evidence="3" id="KW-0067">ATP-binding</keyword>
<dbReference type="PANTHER" id="PTHR11472">
    <property type="entry name" value="DNA REPAIR DEAD HELICASE RAD3/XP-D SUBFAMILY MEMBER"/>
    <property type="match status" value="1"/>
</dbReference>
<dbReference type="GO" id="GO:0003678">
    <property type="term" value="F:DNA helicase activity"/>
    <property type="evidence" value="ECO:0007669"/>
    <property type="project" value="InterPro"/>
</dbReference>
<dbReference type="FunFam" id="3.40.50.300:FF:000381">
    <property type="entry name" value="TFIIH basal transcription factor complex helicase subunit"/>
    <property type="match status" value="1"/>
</dbReference>
<evidence type="ECO:0000256" key="3">
    <source>
        <dbReference type="ARBA" id="ARBA00022840"/>
    </source>
</evidence>
<feature type="coiled-coil region" evidence="4">
    <location>
        <begin position="249"/>
        <end position="276"/>
    </location>
</feature>
<protein>
    <recommendedName>
        <fullName evidence="5">Helicase ATP-binding domain-containing protein</fullName>
    </recommendedName>
</protein>
<dbReference type="PRINTS" id="PR00852">
    <property type="entry name" value="XRODRMPGMNTD"/>
</dbReference>
<dbReference type="Gene3D" id="3.40.50.300">
    <property type="entry name" value="P-loop containing nucleotide triphosphate hydrolases"/>
    <property type="match status" value="1"/>
</dbReference>
<keyword evidence="4" id="KW-0175">Coiled coil</keyword>
<dbReference type="GO" id="GO:0003684">
    <property type="term" value="F:damaged DNA binding"/>
    <property type="evidence" value="ECO:0007669"/>
    <property type="project" value="TreeGrafter"/>
</dbReference>
<dbReference type="GO" id="GO:0016818">
    <property type="term" value="F:hydrolase activity, acting on acid anhydrides, in phosphorus-containing anhydrides"/>
    <property type="evidence" value="ECO:0007669"/>
    <property type="project" value="InterPro"/>
</dbReference>
<dbReference type="PROSITE" id="PS51193">
    <property type="entry name" value="HELICASE_ATP_BIND_2"/>
    <property type="match status" value="1"/>
</dbReference>
<gene>
    <name evidence="6" type="ORF">GSLYS_00000944001</name>
</gene>